<dbReference type="InterPro" id="IPR036852">
    <property type="entry name" value="Peptidase_S8/S53_dom_sf"/>
</dbReference>
<gene>
    <name evidence="13" type="ORF">Cgig2_010556</name>
</gene>
<dbReference type="PROSITE" id="PS51892">
    <property type="entry name" value="SUBTILASE"/>
    <property type="match status" value="1"/>
</dbReference>
<dbReference type="InterPro" id="IPR000209">
    <property type="entry name" value="Peptidase_S8/S53_dom"/>
</dbReference>
<dbReference type="FunFam" id="3.50.30.30:FF:000005">
    <property type="entry name" value="subtilisin-like protease SBT1.5"/>
    <property type="match status" value="1"/>
</dbReference>
<dbReference type="Pfam" id="PF17766">
    <property type="entry name" value="fn3_6"/>
    <property type="match status" value="1"/>
</dbReference>
<dbReference type="InterPro" id="IPR041469">
    <property type="entry name" value="Subtilisin-like_FN3"/>
</dbReference>
<dbReference type="GO" id="GO:0004252">
    <property type="term" value="F:serine-type endopeptidase activity"/>
    <property type="evidence" value="ECO:0007669"/>
    <property type="project" value="UniProtKB-UniRule"/>
</dbReference>
<reference evidence="13" key="1">
    <citation type="submission" date="2022-04" db="EMBL/GenBank/DDBJ databases">
        <title>Carnegiea gigantea Genome sequencing and assembly v2.</title>
        <authorList>
            <person name="Copetti D."/>
            <person name="Sanderson M.J."/>
            <person name="Burquez A."/>
            <person name="Wojciechowski M.F."/>
        </authorList>
    </citation>
    <scope>NUCLEOTIDE SEQUENCE</scope>
    <source>
        <strain evidence="13">SGP5-SGP5p</strain>
        <tissue evidence="13">Aerial part</tissue>
    </source>
</reference>
<evidence type="ECO:0000256" key="5">
    <source>
        <dbReference type="ARBA" id="ARBA00022825"/>
    </source>
</evidence>
<feature type="active site" description="Charge relay system" evidence="7 8">
    <location>
        <position position="125"/>
    </location>
</feature>
<keyword evidence="4 8" id="KW-0378">Hydrolase</keyword>
<dbReference type="SUPFAM" id="SSF52025">
    <property type="entry name" value="PA domain"/>
    <property type="match status" value="1"/>
</dbReference>
<dbReference type="Gene3D" id="3.30.70.80">
    <property type="entry name" value="Peptidase S8 propeptide/proteinase inhibitor I9"/>
    <property type="match status" value="1"/>
</dbReference>
<comment type="similarity">
    <text evidence="1 8">Belongs to the peptidase S8 family.</text>
</comment>
<evidence type="ECO:0000313" key="14">
    <source>
        <dbReference type="Proteomes" id="UP001153076"/>
    </source>
</evidence>
<dbReference type="InterPro" id="IPR010259">
    <property type="entry name" value="S8pro/Inhibitor_I9"/>
</dbReference>
<accession>A0A9Q1KS21</accession>
<dbReference type="AlphaFoldDB" id="A0A9Q1KS21"/>
<dbReference type="InterPro" id="IPR015500">
    <property type="entry name" value="Peptidase_S8_subtilisin-rel"/>
</dbReference>
<evidence type="ECO:0000256" key="8">
    <source>
        <dbReference type="PROSITE-ProRule" id="PRU01240"/>
    </source>
</evidence>
<dbReference type="InterPro" id="IPR046450">
    <property type="entry name" value="PA_dom_sf"/>
</dbReference>
<dbReference type="SUPFAM" id="SSF52743">
    <property type="entry name" value="Subtilisin-like"/>
    <property type="match status" value="1"/>
</dbReference>
<dbReference type="CDD" id="cd02120">
    <property type="entry name" value="PA_subtilisin_like"/>
    <property type="match status" value="1"/>
</dbReference>
<evidence type="ECO:0000256" key="4">
    <source>
        <dbReference type="ARBA" id="ARBA00022801"/>
    </source>
</evidence>
<keyword evidence="14" id="KW-1185">Reference proteome</keyword>
<evidence type="ECO:0008006" key="15">
    <source>
        <dbReference type="Google" id="ProtNLM"/>
    </source>
</evidence>
<dbReference type="FunFam" id="2.60.40.2310:FF:000001">
    <property type="entry name" value="Subtilisin-like protease SBT1.5"/>
    <property type="match status" value="1"/>
</dbReference>
<dbReference type="Pfam" id="PF02225">
    <property type="entry name" value="PA"/>
    <property type="match status" value="1"/>
</dbReference>
<dbReference type="Gene3D" id="2.60.40.2310">
    <property type="match status" value="1"/>
</dbReference>
<dbReference type="InterPro" id="IPR037045">
    <property type="entry name" value="S8pro/Inhibitor_I9_sf"/>
</dbReference>
<comment type="caution">
    <text evidence="13">The sequence shown here is derived from an EMBL/GenBank/DDBJ whole genome shotgun (WGS) entry which is preliminary data.</text>
</comment>
<feature type="active site" description="Charge relay system" evidence="7 8">
    <location>
        <position position="193"/>
    </location>
</feature>
<organism evidence="13 14">
    <name type="scientific">Carnegiea gigantea</name>
    <dbReference type="NCBI Taxonomy" id="171969"/>
    <lineage>
        <taxon>Eukaryota</taxon>
        <taxon>Viridiplantae</taxon>
        <taxon>Streptophyta</taxon>
        <taxon>Embryophyta</taxon>
        <taxon>Tracheophyta</taxon>
        <taxon>Spermatophyta</taxon>
        <taxon>Magnoliopsida</taxon>
        <taxon>eudicotyledons</taxon>
        <taxon>Gunneridae</taxon>
        <taxon>Pentapetalae</taxon>
        <taxon>Caryophyllales</taxon>
        <taxon>Cactineae</taxon>
        <taxon>Cactaceae</taxon>
        <taxon>Cactoideae</taxon>
        <taxon>Echinocereeae</taxon>
        <taxon>Carnegiea</taxon>
    </lineage>
</organism>
<keyword evidence="5 8" id="KW-0720">Serine protease</keyword>
<dbReference type="PROSITE" id="PS00138">
    <property type="entry name" value="SUBTILASE_SER"/>
    <property type="match status" value="1"/>
</dbReference>
<evidence type="ECO:0000256" key="7">
    <source>
        <dbReference type="PIRSR" id="PIRSR615500-1"/>
    </source>
</evidence>
<keyword evidence="2 8" id="KW-0645">Protease</keyword>
<feature type="domain" description="Peptidase S8/S53" evidence="9">
    <location>
        <begin position="116"/>
        <end position="573"/>
    </location>
</feature>
<evidence type="ECO:0000259" key="10">
    <source>
        <dbReference type="Pfam" id="PF02225"/>
    </source>
</evidence>
<dbReference type="EMBL" id="JAKOGI010000028">
    <property type="protein sequence ID" value="KAJ8448669.1"/>
    <property type="molecule type" value="Genomic_DNA"/>
</dbReference>
<proteinExistence type="inferred from homology"/>
<feature type="domain" description="PA" evidence="10">
    <location>
        <begin position="373"/>
        <end position="446"/>
    </location>
</feature>
<dbReference type="OrthoDB" id="206201at2759"/>
<dbReference type="FunFam" id="3.40.50.200:FF:000006">
    <property type="entry name" value="Subtilisin-like protease SBT1.5"/>
    <property type="match status" value="1"/>
</dbReference>
<dbReference type="Proteomes" id="UP001153076">
    <property type="component" value="Unassembled WGS sequence"/>
</dbReference>
<dbReference type="Pfam" id="PF00082">
    <property type="entry name" value="Peptidase_S8"/>
    <property type="match status" value="1"/>
</dbReference>
<evidence type="ECO:0000259" key="9">
    <source>
        <dbReference type="Pfam" id="PF00082"/>
    </source>
</evidence>
<evidence type="ECO:0000259" key="11">
    <source>
        <dbReference type="Pfam" id="PF05922"/>
    </source>
</evidence>
<dbReference type="PANTHER" id="PTHR10795">
    <property type="entry name" value="PROPROTEIN CONVERTASE SUBTILISIN/KEXIN"/>
    <property type="match status" value="1"/>
</dbReference>
<dbReference type="CDD" id="cd04852">
    <property type="entry name" value="Peptidases_S8_3"/>
    <property type="match status" value="1"/>
</dbReference>
<evidence type="ECO:0000313" key="13">
    <source>
        <dbReference type="EMBL" id="KAJ8448669.1"/>
    </source>
</evidence>
<feature type="active site" description="Charge relay system" evidence="7 8">
    <location>
        <position position="533"/>
    </location>
</feature>
<dbReference type="Pfam" id="PF05922">
    <property type="entry name" value="Inhibitor_I9"/>
    <property type="match status" value="1"/>
</dbReference>
<dbReference type="InterPro" id="IPR003137">
    <property type="entry name" value="PA_domain"/>
</dbReference>
<dbReference type="PRINTS" id="PR00723">
    <property type="entry name" value="SUBTILISIN"/>
</dbReference>
<evidence type="ECO:0000256" key="2">
    <source>
        <dbReference type="ARBA" id="ARBA00022670"/>
    </source>
</evidence>
<dbReference type="InterPro" id="IPR045051">
    <property type="entry name" value="SBT"/>
</dbReference>
<name>A0A9Q1KS21_9CARY</name>
<dbReference type="Gene3D" id="3.50.30.30">
    <property type="match status" value="1"/>
</dbReference>
<sequence>MQSYIVYMGAHLHPPEVIQEDYDRVTDNHHQFLASFVGSREEAKDAIFYSYTKHINGFAAILDDHHAEEIRKHPEVVSVFLNQGRKLHTTHSWDFLMLERDGVIHRGSSWEKARFGEDTIIGNLDTGVWPESKSFSDVGLGPIPSTWKGGCEKGSDVSCNRKLIGARHFSQGYLAYVGKINESMNSARDYDGHGSHTLSTAGGGFAPGASIFGVANGTAKGGSPRARVAAYKVCWPPINGGECFDADIMAAIDMAIHDGVDVLSMSLGGEPTDYFNDAVAIGSLHAIQRGIVVVCSAGNSGPTPGTVTNVAPWLITVGASTLDREFQTFVELGNGKRLKVKNGKSLSEHLPEHRIYPLISGAQAKAANASASDAMLCKPGTLDHKKVKGKILACLRGDNSRVDKGMQAKLAGAAGMILCNAESNANEIIADLHVLPAAHLTYTDGLTVLAYVNKTDKPIGFITDPTAKLNTKPAPYMAAFSSQGPNSVTPEILKPDITAPGVDIIAAYSEAVSPTEESFDKRRVSYMVDSGTSMSCPHISGVVGLLKTLHPDWSPAAIRSAIMTSARTRDNTVHPMKDASYVEAHPFNYGAGHVRPTRAMDPGLVYDMTTTDYLDFLCAIGYNKTLIAAMYDGSYKCPDPSSPKASILNLNYPSITVPHLSRSVTVTRTLKNVGSPGTYAVTICQPRGVSVTVEPKLIRFDKVGEEKSFNVNLKLKDGMSKDYVFGHLMWSDGKHLVRSPIVVAAAT</sequence>
<feature type="domain" description="Subtilisin-like protease fibronectin type-III" evidence="12">
    <location>
        <begin position="649"/>
        <end position="743"/>
    </location>
</feature>
<evidence type="ECO:0000256" key="6">
    <source>
        <dbReference type="ARBA" id="ARBA00023180"/>
    </source>
</evidence>
<evidence type="ECO:0000256" key="3">
    <source>
        <dbReference type="ARBA" id="ARBA00022729"/>
    </source>
</evidence>
<protein>
    <recommendedName>
        <fullName evidence="15">Subtilisin-like protease</fullName>
    </recommendedName>
</protein>
<dbReference type="GO" id="GO:0006508">
    <property type="term" value="P:proteolysis"/>
    <property type="evidence" value="ECO:0007669"/>
    <property type="project" value="UniProtKB-KW"/>
</dbReference>
<feature type="domain" description="Inhibitor I9" evidence="11">
    <location>
        <begin position="3"/>
        <end position="88"/>
    </location>
</feature>
<dbReference type="InterPro" id="IPR023828">
    <property type="entry name" value="Peptidase_S8_Ser-AS"/>
</dbReference>
<dbReference type="InterPro" id="IPR034197">
    <property type="entry name" value="Peptidases_S8_3"/>
</dbReference>
<dbReference type="Gene3D" id="3.40.50.200">
    <property type="entry name" value="Peptidase S8/S53 domain"/>
    <property type="match status" value="1"/>
</dbReference>
<evidence type="ECO:0000256" key="1">
    <source>
        <dbReference type="ARBA" id="ARBA00011073"/>
    </source>
</evidence>
<evidence type="ECO:0000259" key="12">
    <source>
        <dbReference type="Pfam" id="PF17766"/>
    </source>
</evidence>
<keyword evidence="3" id="KW-0732">Signal</keyword>
<dbReference type="FunFam" id="3.30.70.80:FF:000002">
    <property type="entry name" value="Subtilisin-like protease SBT5.3"/>
    <property type="match status" value="1"/>
</dbReference>
<keyword evidence="6" id="KW-0325">Glycoprotein</keyword>